<reference evidence="3 4" key="1">
    <citation type="submission" date="2016-06" db="EMBL/GenBank/DDBJ databases">
        <authorList>
            <person name="Kjaerup R.B."/>
            <person name="Dalgaard T.S."/>
            <person name="Juul-Madsen H.R."/>
        </authorList>
    </citation>
    <scope>NUCLEOTIDE SEQUENCE [LARGE SCALE GENOMIC DNA]</scope>
    <source>
        <strain evidence="3 4">1165133.8</strain>
    </source>
</reference>
<keyword evidence="2" id="KW-1133">Transmembrane helix</keyword>
<sequence length="83" mass="8565">MNTTKAVAHRARQARGLALRAQLAWMLAQLLLWVLLIGAVVGAAVWAWHRFKSGPDSGTASAPASPTPAQTVTSDTSAAGLSG</sequence>
<evidence type="ECO:0000256" key="2">
    <source>
        <dbReference type="SAM" id="Phobius"/>
    </source>
</evidence>
<protein>
    <submittedName>
        <fullName evidence="3">Uncharacterized protein</fullName>
    </submittedName>
</protein>
<dbReference type="Proteomes" id="UP000093928">
    <property type="component" value="Unassembled WGS sequence"/>
</dbReference>
<evidence type="ECO:0000313" key="3">
    <source>
        <dbReference type="EMBL" id="OBK26927.1"/>
    </source>
</evidence>
<comment type="caution">
    <text evidence="3">The sequence shown here is derived from an EMBL/GenBank/DDBJ whole genome shotgun (WGS) entry which is preliminary data.</text>
</comment>
<accession>A0A1A3P2W7</accession>
<dbReference type="AlphaFoldDB" id="A0A1A3P2W7"/>
<name>A0A1A3P2W7_MYCAS</name>
<dbReference type="RefSeq" id="WP_065144334.1">
    <property type="nucleotide sequence ID" value="NZ_LZLS01000104.1"/>
</dbReference>
<feature type="transmembrane region" description="Helical" evidence="2">
    <location>
        <begin position="21"/>
        <end position="48"/>
    </location>
</feature>
<keyword evidence="2" id="KW-0472">Membrane</keyword>
<gene>
    <name evidence="3" type="ORF">A5634_24295</name>
</gene>
<feature type="compositionally biased region" description="Low complexity" evidence="1">
    <location>
        <begin position="55"/>
        <end position="74"/>
    </location>
</feature>
<evidence type="ECO:0000313" key="4">
    <source>
        <dbReference type="Proteomes" id="UP000093928"/>
    </source>
</evidence>
<evidence type="ECO:0000256" key="1">
    <source>
        <dbReference type="SAM" id="MobiDB-lite"/>
    </source>
</evidence>
<organism evidence="3 4">
    <name type="scientific">Mycobacterium asiaticum</name>
    <dbReference type="NCBI Taxonomy" id="1790"/>
    <lineage>
        <taxon>Bacteria</taxon>
        <taxon>Bacillati</taxon>
        <taxon>Actinomycetota</taxon>
        <taxon>Actinomycetes</taxon>
        <taxon>Mycobacteriales</taxon>
        <taxon>Mycobacteriaceae</taxon>
        <taxon>Mycobacterium</taxon>
    </lineage>
</organism>
<proteinExistence type="predicted"/>
<dbReference type="EMBL" id="LZLS01000104">
    <property type="protein sequence ID" value="OBK26927.1"/>
    <property type="molecule type" value="Genomic_DNA"/>
</dbReference>
<feature type="region of interest" description="Disordered" evidence="1">
    <location>
        <begin position="54"/>
        <end position="83"/>
    </location>
</feature>
<keyword evidence="2" id="KW-0812">Transmembrane</keyword>